<dbReference type="Proteomes" id="UP000184304">
    <property type="component" value="Unassembled WGS sequence"/>
</dbReference>
<protein>
    <submittedName>
        <fullName evidence="1">Uncharacterized protein</fullName>
    </submittedName>
</protein>
<sequence length="76" mass="8550">MTITLSKRRSSFDILNTRLDLFIRNKHPIVVDATFIPDALKDKIRFVPNRKDHDFRAAKTAPGVGTGANVAKIVFL</sequence>
<dbReference type="VEuPathDB" id="FungiDB:ASPTUDRAFT_227929"/>
<dbReference type="OrthoDB" id="10527416at2759"/>
<organism evidence="1 2">
    <name type="scientific">Aspergillus tubingensis (strain CBS 134.48)</name>
    <dbReference type="NCBI Taxonomy" id="767770"/>
    <lineage>
        <taxon>Eukaryota</taxon>
        <taxon>Fungi</taxon>
        <taxon>Dikarya</taxon>
        <taxon>Ascomycota</taxon>
        <taxon>Pezizomycotina</taxon>
        <taxon>Eurotiomycetes</taxon>
        <taxon>Eurotiomycetidae</taxon>
        <taxon>Eurotiales</taxon>
        <taxon>Aspergillaceae</taxon>
        <taxon>Aspergillus</taxon>
        <taxon>Aspergillus subgen. Circumdati</taxon>
    </lineage>
</organism>
<name>A0A1L9NLV4_ASPTC</name>
<keyword evidence="2" id="KW-1185">Reference proteome</keyword>
<reference evidence="2" key="1">
    <citation type="journal article" date="2017" name="Genome Biol.">
        <title>Comparative genomics reveals high biological diversity and specific adaptations in the industrially and medically important fungal genus Aspergillus.</title>
        <authorList>
            <person name="de Vries R.P."/>
            <person name="Riley R."/>
            <person name="Wiebenga A."/>
            <person name="Aguilar-Osorio G."/>
            <person name="Amillis S."/>
            <person name="Uchima C.A."/>
            <person name="Anderluh G."/>
            <person name="Asadollahi M."/>
            <person name="Askin M."/>
            <person name="Barry K."/>
            <person name="Battaglia E."/>
            <person name="Bayram O."/>
            <person name="Benocci T."/>
            <person name="Braus-Stromeyer S.A."/>
            <person name="Caldana C."/>
            <person name="Canovas D."/>
            <person name="Cerqueira G.C."/>
            <person name="Chen F."/>
            <person name="Chen W."/>
            <person name="Choi C."/>
            <person name="Clum A."/>
            <person name="Dos Santos R.A."/>
            <person name="Damasio A.R."/>
            <person name="Diallinas G."/>
            <person name="Emri T."/>
            <person name="Fekete E."/>
            <person name="Flipphi M."/>
            <person name="Freyberg S."/>
            <person name="Gallo A."/>
            <person name="Gournas C."/>
            <person name="Habgood R."/>
            <person name="Hainaut M."/>
            <person name="Harispe M.L."/>
            <person name="Henrissat B."/>
            <person name="Hilden K.S."/>
            <person name="Hope R."/>
            <person name="Hossain A."/>
            <person name="Karabika E."/>
            <person name="Karaffa L."/>
            <person name="Karanyi Z."/>
            <person name="Krasevec N."/>
            <person name="Kuo A."/>
            <person name="Kusch H."/>
            <person name="LaButti K."/>
            <person name="Lagendijk E.L."/>
            <person name="Lapidus A."/>
            <person name="Levasseur A."/>
            <person name="Lindquist E."/>
            <person name="Lipzen A."/>
            <person name="Logrieco A.F."/>
            <person name="MacCabe A."/>
            <person name="Maekelae M.R."/>
            <person name="Malavazi I."/>
            <person name="Melin P."/>
            <person name="Meyer V."/>
            <person name="Mielnichuk N."/>
            <person name="Miskei M."/>
            <person name="Molnar A.P."/>
            <person name="Mule G."/>
            <person name="Ngan C.Y."/>
            <person name="Orejas M."/>
            <person name="Orosz E."/>
            <person name="Ouedraogo J.P."/>
            <person name="Overkamp K.M."/>
            <person name="Park H.-S."/>
            <person name="Perrone G."/>
            <person name="Piumi F."/>
            <person name="Punt P.J."/>
            <person name="Ram A.F."/>
            <person name="Ramon A."/>
            <person name="Rauscher S."/>
            <person name="Record E."/>
            <person name="Riano-Pachon D.M."/>
            <person name="Robert V."/>
            <person name="Roehrig J."/>
            <person name="Ruller R."/>
            <person name="Salamov A."/>
            <person name="Salih N.S."/>
            <person name="Samson R.A."/>
            <person name="Sandor E."/>
            <person name="Sanguinetti M."/>
            <person name="Schuetze T."/>
            <person name="Sepcic K."/>
            <person name="Shelest E."/>
            <person name="Sherlock G."/>
            <person name="Sophianopoulou V."/>
            <person name="Squina F.M."/>
            <person name="Sun H."/>
            <person name="Susca A."/>
            <person name="Todd R.B."/>
            <person name="Tsang A."/>
            <person name="Unkles S.E."/>
            <person name="van de Wiele N."/>
            <person name="van Rossen-Uffink D."/>
            <person name="Oliveira J.V."/>
            <person name="Vesth T.C."/>
            <person name="Visser J."/>
            <person name="Yu J.-H."/>
            <person name="Zhou M."/>
            <person name="Andersen M.R."/>
            <person name="Archer D.B."/>
            <person name="Baker S.E."/>
            <person name="Benoit I."/>
            <person name="Brakhage A.A."/>
            <person name="Braus G.H."/>
            <person name="Fischer R."/>
            <person name="Frisvad J.C."/>
            <person name="Goldman G.H."/>
            <person name="Houbraken J."/>
            <person name="Oakley B."/>
            <person name="Pocsi I."/>
            <person name="Scazzocchio C."/>
            <person name="Seiboth B."/>
            <person name="vanKuyk P.A."/>
            <person name="Wortman J."/>
            <person name="Dyer P.S."/>
            <person name="Grigoriev I.V."/>
        </authorList>
    </citation>
    <scope>NUCLEOTIDE SEQUENCE [LARGE SCALE GENOMIC DNA]</scope>
    <source>
        <strain evidence="2">CBS 134.48</strain>
    </source>
</reference>
<accession>A0A1L9NLV4</accession>
<dbReference type="AlphaFoldDB" id="A0A1L9NLV4"/>
<gene>
    <name evidence="1" type="ORF">ASPTUDRAFT_227929</name>
</gene>
<proteinExistence type="predicted"/>
<dbReference type="EMBL" id="KV878176">
    <property type="protein sequence ID" value="OJI90296.1"/>
    <property type="molecule type" value="Genomic_DNA"/>
</dbReference>
<evidence type="ECO:0000313" key="2">
    <source>
        <dbReference type="Proteomes" id="UP000184304"/>
    </source>
</evidence>
<evidence type="ECO:0000313" key="1">
    <source>
        <dbReference type="EMBL" id="OJI90296.1"/>
    </source>
</evidence>